<evidence type="ECO:0000313" key="2">
    <source>
        <dbReference type="Proteomes" id="UP000050973"/>
    </source>
</evidence>
<proteinExistence type="predicted"/>
<dbReference type="RefSeq" id="WP_235804858.1">
    <property type="nucleotide sequence ID" value="NZ_AZGE01000002.1"/>
</dbReference>
<protein>
    <submittedName>
        <fullName evidence="1">Site-specific recombinase</fullName>
    </submittedName>
</protein>
<accession>A0A0R1WNI3</accession>
<gene>
    <name evidence="1" type="ORF">FC49_GL000733</name>
</gene>
<sequence length="163" mass="19131">MMNKLIFSRKFLLSPLVQELKEHFNDPDGELGKLTKQIKANDQKAETLMSLLEKALIDKVMYINQTAELEQSTYQCQQRIKQINSNNTDKANSLEDFRDLLRWCQQGQMMKNFDSKVFKTFVQAIKANSQHKIVFQLKCGLNLAEHLPKEVRVSQHFYHEVIR</sequence>
<dbReference type="EMBL" id="AZGE01000002">
    <property type="protein sequence ID" value="KRM16630.1"/>
    <property type="molecule type" value="Genomic_DNA"/>
</dbReference>
<dbReference type="AlphaFoldDB" id="A0A0R1WNI3"/>
<dbReference type="Proteomes" id="UP000050973">
    <property type="component" value="Unassembled WGS sequence"/>
</dbReference>
<reference evidence="1 2" key="1">
    <citation type="journal article" date="2015" name="Genome Announc.">
        <title>Expanding the biotechnology potential of lactobacilli through comparative genomics of 213 strains and associated genera.</title>
        <authorList>
            <person name="Sun Z."/>
            <person name="Harris H.M."/>
            <person name="McCann A."/>
            <person name="Guo C."/>
            <person name="Argimon S."/>
            <person name="Zhang W."/>
            <person name="Yang X."/>
            <person name="Jeffery I.B."/>
            <person name="Cooney J.C."/>
            <person name="Kagawa T.F."/>
            <person name="Liu W."/>
            <person name="Song Y."/>
            <person name="Salvetti E."/>
            <person name="Wrobel A."/>
            <person name="Rasinkangas P."/>
            <person name="Parkhill J."/>
            <person name="Rea M.C."/>
            <person name="O'Sullivan O."/>
            <person name="Ritari J."/>
            <person name="Douillard F.P."/>
            <person name="Paul Ross R."/>
            <person name="Yang R."/>
            <person name="Briner A.E."/>
            <person name="Felis G.E."/>
            <person name="de Vos W.M."/>
            <person name="Barrangou R."/>
            <person name="Klaenhammer T.R."/>
            <person name="Caufield P.W."/>
            <person name="Cui Y."/>
            <person name="Zhang H."/>
            <person name="O'Toole P.W."/>
        </authorList>
    </citation>
    <scope>NUCLEOTIDE SEQUENCE [LARGE SCALE GENOMIC DNA]</scope>
    <source>
        <strain evidence="1 2">DSM 4864</strain>
    </source>
</reference>
<name>A0A0R1WNI3_9LACO</name>
<evidence type="ECO:0000313" key="1">
    <source>
        <dbReference type="EMBL" id="KRM16630.1"/>
    </source>
</evidence>
<comment type="caution">
    <text evidence="1">The sequence shown here is derived from an EMBL/GenBank/DDBJ whole genome shotgun (WGS) entry which is preliminary data.</text>
</comment>
<dbReference type="PATRIC" id="fig|1423779.3.peg.745"/>
<organism evidence="1 2">
    <name type="scientific">Limosilactobacillus oris DSM 4864</name>
    <dbReference type="NCBI Taxonomy" id="1423779"/>
    <lineage>
        <taxon>Bacteria</taxon>
        <taxon>Bacillati</taxon>
        <taxon>Bacillota</taxon>
        <taxon>Bacilli</taxon>
        <taxon>Lactobacillales</taxon>
        <taxon>Lactobacillaceae</taxon>
        <taxon>Limosilactobacillus</taxon>
    </lineage>
</organism>